<evidence type="ECO:0000313" key="2">
    <source>
        <dbReference type="EMBL" id="UOM51317.1"/>
    </source>
</evidence>
<evidence type="ECO:0000256" key="1">
    <source>
        <dbReference type="SAM" id="SignalP"/>
    </source>
</evidence>
<sequence length="405" mass="45349">MKRTRILLMISFVVLIGMVAVTAAPTAEKQYATLQTSDITTMSLEELKKSIDTLKDAVVREQDEAYKNLSQARSKGDRTAYFEAWESLNRLADYRMTSSQTEALLERILALDEPKRSEYAAWLYQISAYYKPSVTLDFSSEGENYRYSYRQQIRREPGSQITLPDSSQIRFNSTHLGVLAGWGLTPDEVTYQPGETITMSYTDQTLYAIYQSGVRFVDDLNKTDVFFEEGKVEVPTPASGDASAIFSGWYDQTTGKLITDPVSYTTEGKGAFFEALWKRLAIEDVTVLYYDQTKLPTNTQIGIGFSYSNTGNVNLSGLKAVLSTQSDYVRILRDELQLGRLSAGLSSTNNSRFATKSKQQVRGEANTFRFIVSDSAPAGSVIPFTLTITNDKGDSWSHSFEVTVR</sequence>
<name>A0ABY4DAL3_9SPIR</name>
<proteinExistence type="predicted"/>
<feature type="signal peptide" evidence="1">
    <location>
        <begin position="1"/>
        <end position="23"/>
    </location>
</feature>
<accession>A0ABY4DAL3</accession>
<organism evidence="2 3">
    <name type="scientific">Sphaerochaeta associata</name>
    <dbReference type="NCBI Taxonomy" id="1129264"/>
    <lineage>
        <taxon>Bacteria</taxon>
        <taxon>Pseudomonadati</taxon>
        <taxon>Spirochaetota</taxon>
        <taxon>Spirochaetia</taxon>
        <taxon>Spirochaetales</taxon>
        <taxon>Sphaerochaetaceae</taxon>
        <taxon>Sphaerochaeta</taxon>
    </lineage>
</organism>
<dbReference type="Proteomes" id="UP000829708">
    <property type="component" value="Chromosome"/>
</dbReference>
<dbReference type="EMBL" id="CP094929">
    <property type="protein sequence ID" value="UOM51317.1"/>
    <property type="molecule type" value="Genomic_DNA"/>
</dbReference>
<gene>
    <name evidence="2" type="ORF">MUG09_00835</name>
</gene>
<evidence type="ECO:0000313" key="3">
    <source>
        <dbReference type="Proteomes" id="UP000829708"/>
    </source>
</evidence>
<reference evidence="3" key="1">
    <citation type="journal article" date="2024" name="J Bioinform Genom">
        <title>Complete genome sequence of the type strain bacterium Sphaerochaeta associata GLS2t (VKM B-2742)t.</title>
        <authorList>
            <person name="Troshina O.Y."/>
            <person name="Tepeeva A.N."/>
            <person name="Arzamasceva V.O."/>
            <person name="Whitman W.B."/>
            <person name="Varghese N."/>
            <person name="Shapiro N."/>
            <person name="Woyke T."/>
            <person name="Kripides N.C."/>
            <person name="Vasilenko O.V."/>
        </authorList>
    </citation>
    <scope>NUCLEOTIDE SEQUENCE [LARGE SCALE GENOMIC DNA]</scope>
    <source>
        <strain evidence="3">GLS2T</strain>
    </source>
</reference>
<keyword evidence="3" id="KW-1185">Reference proteome</keyword>
<dbReference type="RefSeq" id="WP_244772689.1">
    <property type="nucleotide sequence ID" value="NZ_CP094929.1"/>
</dbReference>
<feature type="chain" id="PRO_5045739365" evidence="1">
    <location>
        <begin position="24"/>
        <end position="405"/>
    </location>
</feature>
<protein>
    <submittedName>
        <fullName evidence="2">Uncharacterized protein</fullName>
    </submittedName>
</protein>
<keyword evidence="1" id="KW-0732">Signal</keyword>